<keyword evidence="4 8" id="KW-0812">Transmembrane</keyword>
<reference evidence="11" key="1">
    <citation type="submission" date="2025-08" db="UniProtKB">
        <authorList>
            <consortium name="RefSeq"/>
        </authorList>
    </citation>
    <scope>IDENTIFICATION</scope>
    <source>
        <tissue evidence="11">Testes</tissue>
    </source>
</reference>
<feature type="repeat" description="Solcar" evidence="8">
    <location>
        <begin position="11"/>
        <end position="92"/>
    </location>
</feature>
<evidence type="ECO:0000256" key="2">
    <source>
        <dbReference type="ARBA" id="ARBA00006375"/>
    </source>
</evidence>
<keyword evidence="5" id="KW-0677">Repeat</keyword>
<dbReference type="InterPro" id="IPR023395">
    <property type="entry name" value="MCP_dom_sf"/>
</dbReference>
<dbReference type="Pfam" id="PF00153">
    <property type="entry name" value="Mito_carr"/>
    <property type="match status" value="3"/>
</dbReference>
<keyword evidence="6" id="KW-1133">Transmembrane helix</keyword>
<accession>A0ABM0GZL6</accession>
<feature type="repeat" description="Solcar" evidence="8">
    <location>
        <begin position="202"/>
        <end position="286"/>
    </location>
</feature>
<evidence type="ECO:0000313" key="11">
    <source>
        <dbReference type="RefSeq" id="XP_002740921.1"/>
    </source>
</evidence>
<evidence type="ECO:0000256" key="6">
    <source>
        <dbReference type="ARBA" id="ARBA00022989"/>
    </source>
</evidence>
<evidence type="ECO:0000256" key="1">
    <source>
        <dbReference type="ARBA" id="ARBA00004141"/>
    </source>
</evidence>
<dbReference type="InterPro" id="IPR018108">
    <property type="entry name" value="MCP_transmembrane"/>
</dbReference>
<dbReference type="RefSeq" id="XP_002740921.1">
    <property type="nucleotide sequence ID" value="XM_002740875.2"/>
</dbReference>
<proteinExistence type="inferred from homology"/>
<organism evidence="10 11">
    <name type="scientific">Saccoglossus kowalevskii</name>
    <name type="common">Acorn worm</name>
    <dbReference type="NCBI Taxonomy" id="10224"/>
    <lineage>
        <taxon>Eukaryota</taxon>
        <taxon>Metazoa</taxon>
        <taxon>Hemichordata</taxon>
        <taxon>Enteropneusta</taxon>
        <taxon>Harrimaniidae</taxon>
        <taxon>Saccoglossus</taxon>
    </lineage>
</organism>
<comment type="subcellular location">
    <subcellularLocation>
        <location evidence="1">Membrane</location>
        <topology evidence="1">Multi-pass membrane protein</topology>
    </subcellularLocation>
</comment>
<gene>
    <name evidence="11" type="primary">LOC100370880</name>
</gene>
<keyword evidence="7 8" id="KW-0472">Membrane</keyword>
<dbReference type="GeneID" id="100370880"/>
<dbReference type="Proteomes" id="UP000694865">
    <property type="component" value="Unplaced"/>
</dbReference>
<dbReference type="Gene3D" id="1.50.40.10">
    <property type="entry name" value="Mitochondrial carrier domain"/>
    <property type="match status" value="1"/>
</dbReference>
<keyword evidence="10" id="KW-1185">Reference proteome</keyword>
<keyword evidence="3 9" id="KW-0813">Transport</keyword>
<name>A0ABM0GZL6_SACKO</name>
<dbReference type="PANTHER" id="PTHR45618">
    <property type="entry name" value="MITOCHONDRIAL DICARBOXYLATE CARRIER-RELATED"/>
    <property type="match status" value="1"/>
</dbReference>
<sequence length="315" mass="34829">MAETQEKALVARWYFGGLGAAGAACCTHPLDLLKVHLQTAQTTGRTSATKLAVKIVRTQGVRALYNGISASIGRQLTYSMTRFAIYETLRTHLTGGDPKAPLPFYQKILTAGIGGACGGFVGTPADMINVRMQNDIKLSAENRRNYKHVFDGAWRVYKDEGFLKLFRGAEVATFRAILMTIGQIAFYDQTKQLLVSNGVLNDNMVGHFTCSTIAGTLATAITQPFDVIKTRLMNAKPGEFRSIGHCIMVTAKLGPMAFYKGFVPAFVRLAPHTILTFMFYEQLRKNFGYIPIVQKKEIVVEKEETIPVVEKKETD</sequence>
<evidence type="ECO:0000256" key="7">
    <source>
        <dbReference type="ARBA" id="ARBA00023136"/>
    </source>
</evidence>
<evidence type="ECO:0000313" key="10">
    <source>
        <dbReference type="Proteomes" id="UP000694865"/>
    </source>
</evidence>
<dbReference type="InterPro" id="IPR050391">
    <property type="entry name" value="Mito_Metabolite_Transporter"/>
</dbReference>
<evidence type="ECO:0000256" key="3">
    <source>
        <dbReference type="ARBA" id="ARBA00022448"/>
    </source>
</evidence>
<dbReference type="PROSITE" id="PS51257">
    <property type="entry name" value="PROKAR_LIPOPROTEIN"/>
    <property type="match status" value="1"/>
</dbReference>
<evidence type="ECO:0000256" key="9">
    <source>
        <dbReference type="RuleBase" id="RU000488"/>
    </source>
</evidence>
<dbReference type="SUPFAM" id="SSF103506">
    <property type="entry name" value="Mitochondrial carrier"/>
    <property type="match status" value="1"/>
</dbReference>
<dbReference type="PROSITE" id="PS50920">
    <property type="entry name" value="SOLCAR"/>
    <property type="match status" value="3"/>
</dbReference>
<evidence type="ECO:0000256" key="8">
    <source>
        <dbReference type="PROSITE-ProRule" id="PRU00282"/>
    </source>
</evidence>
<protein>
    <submittedName>
        <fullName evidence="11">Mitochondrial dicarboxylate carrier-like</fullName>
    </submittedName>
</protein>
<feature type="repeat" description="Solcar" evidence="8">
    <location>
        <begin position="106"/>
        <end position="193"/>
    </location>
</feature>
<evidence type="ECO:0000256" key="4">
    <source>
        <dbReference type="ARBA" id="ARBA00022692"/>
    </source>
</evidence>
<evidence type="ECO:0000256" key="5">
    <source>
        <dbReference type="ARBA" id="ARBA00022737"/>
    </source>
</evidence>
<comment type="similarity">
    <text evidence="2 9">Belongs to the mitochondrial carrier (TC 2.A.29) family.</text>
</comment>